<feature type="region of interest" description="Disordered" evidence="1">
    <location>
        <begin position="333"/>
        <end position="364"/>
    </location>
</feature>
<keyword evidence="2" id="KW-0812">Transmembrane</keyword>
<gene>
    <name evidence="3" type="ORF">FDP41_010022</name>
</gene>
<feature type="compositionally biased region" description="Low complexity" evidence="1">
    <location>
        <begin position="333"/>
        <end position="343"/>
    </location>
</feature>
<feature type="compositionally biased region" description="Low complexity" evidence="1">
    <location>
        <begin position="62"/>
        <end position="73"/>
    </location>
</feature>
<reference evidence="3 4" key="1">
    <citation type="journal article" date="2019" name="Sci. Rep.">
        <title>Nanopore sequencing improves the draft genome of the human pathogenic amoeba Naegleria fowleri.</title>
        <authorList>
            <person name="Liechti N."/>
            <person name="Schurch N."/>
            <person name="Bruggmann R."/>
            <person name="Wittwer M."/>
        </authorList>
    </citation>
    <scope>NUCLEOTIDE SEQUENCE [LARGE SCALE GENOMIC DNA]</scope>
    <source>
        <strain evidence="3 4">ATCC 30894</strain>
    </source>
</reference>
<feature type="region of interest" description="Disordered" evidence="1">
    <location>
        <begin position="62"/>
        <end position="85"/>
    </location>
</feature>
<evidence type="ECO:0000313" key="3">
    <source>
        <dbReference type="EMBL" id="KAF0971799.1"/>
    </source>
</evidence>
<accession>A0A6A5BFG0</accession>
<proteinExistence type="predicted"/>
<dbReference type="VEuPathDB" id="AmoebaDB:FDP41_010022"/>
<dbReference type="OrthoDB" id="10440498at2759"/>
<dbReference type="GeneID" id="68117237"/>
<feature type="transmembrane region" description="Helical" evidence="2">
    <location>
        <begin position="34"/>
        <end position="56"/>
    </location>
</feature>
<evidence type="ECO:0000256" key="2">
    <source>
        <dbReference type="SAM" id="Phobius"/>
    </source>
</evidence>
<name>A0A6A5BFG0_NAEFO</name>
<keyword evidence="2" id="KW-0472">Membrane</keyword>
<protein>
    <submittedName>
        <fullName evidence="3">Uncharacterized protein</fullName>
    </submittedName>
</protein>
<dbReference type="VEuPathDB" id="AmoebaDB:NF0076470"/>
<organism evidence="3 4">
    <name type="scientific">Naegleria fowleri</name>
    <name type="common">Brain eating amoeba</name>
    <dbReference type="NCBI Taxonomy" id="5763"/>
    <lineage>
        <taxon>Eukaryota</taxon>
        <taxon>Discoba</taxon>
        <taxon>Heterolobosea</taxon>
        <taxon>Tetramitia</taxon>
        <taxon>Eutetramitia</taxon>
        <taxon>Vahlkampfiidae</taxon>
        <taxon>Naegleria</taxon>
    </lineage>
</organism>
<evidence type="ECO:0000313" key="4">
    <source>
        <dbReference type="Proteomes" id="UP000444721"/>
    </source>
</evidence>
<dbReference type="VEuPathDB" id="AmoebaDB:NfTy_081910"/>
<feature type="compositionally biased region" description="Basic residues" evidence="1">
    <location>
        <begin position="106"/>
        <end position="126"/>
    </location>
</feature>
<dbReference type="EMBL" id="VFQX01000074">
    <property type="protein sequence ID" value="KAF0971799.1"/>
    <property type="molecule type" value="Genomic_DNA"/>
</dbReference>
<sequence>MNHHQQPPPPHSHHSYISLGFCTSIKKKNIKLDVVMMTILLLLMMMLGITTIHATWEENNNNSLSEPSIEPSNHSTTTTTMSAPQKRTIPKVILRTKEEHHERMHQQYHHPHHPHHPHQQQQRKGKSSSYTQPYSKFIQWHHCYSTADDEEDDGISLVTAHLTIIPTRYNVPGVRVDMNMKFNMHVSDTNVLFYQLELWHEETGQTIKYKGPYDVCCGSFIHNDSIDHVDIKKSDLEYGCSLEESNCPILNLNKTYHAQIERPLYVTEKGTYEASVKIYKHRVLESDPSRTEKYEYLCVDIPFKVNFEKEMLNTALWKQSKDGELSLTTMTTTTQTTTITPDTESFTSTTSSNLSDKPLIKDEM</sequence>
<dbReference type="RefSeq" id="XP_044556515.1">
    <property type="nucleotide sequence ID" value="XM_044700276.1"/>
</dbReference>
<feature type="compositionally biased region" description="Polar residues" evidence="1">
    <location>
        <begin position="74"/>
        <end position="85"/>
    </location>
</feature>
<evidence type="ECO:0000256" key="1">
    <source>
        <dbReference type="SAM" id="MobiDB-lite"/>
    </source>
</evidence>
<dbReference type="Proteomes" id="UP000444721">
    <property type="component" value="Unassembled WGS sequence"/>
</dbReference>
<comment type="caution">
    <text evidence="3">The sequence shown here is derived from an EMBL/GenBank/DDBJ whole genome shotgun (WGS) entry which is preliminary data.</text>
</comment>
<feature type="region of interest" description="Disordered" evidence="1">
    <location>
        <begin position="99"/>
        <end position="129"/>
    </location>
</feature>
<feature type="compositionally biased region" description="Polar residues" evidence="1">
    <location>
        <begin position="344"/>
        <end position="355"/>
    </location>
</feature>
<keyword evidence="4" id="KW-1185">Reference proteome</keyword>
<keyword evidence="2" id="KW-1133">Transmembrane helix</keyword>
<dbReference type="AlphaFoldDB" id="A0A6A5BFG0"/>